<evidence type="ECO:0000313" key="3">
    <source>
        <dbReference type="Proteomes" id="UP000789570"/>
    </source>
</evidence>
<organism evidence="2 3">
    <name type="scientific">Funneliformis caledonium</name>
    <dbReference type="NCBI Taxonomy" id="1117310"/>
    <lineage>
        <taxon>Eukaryota</taxon>
        <taxon>Fungi</taxon>
        <taxon>Fungi incertae sedis</taxon>
        <taxon>Mucoromycota</taxon>
        <taxon>Glomeromycotina</taxon>
        <taxon>Glomeromycetes</taxon>
        <taxon>Glomerales</taxon>
        <taxon>Glomeraceae</taxon>
        <taxon>Funneliformis</taxon>
    </lineage>
</organism>
<name>A0A9N9C614_9GLOM</name>
<protein>
    <submittedName>
        <fullName evidence="2">12573_t:CDS:1</fullName>
    </submittedName>
</protein>
<accession>A0A9N9C614</accession>
<feature type="region of interest" description="Disordered" evidence="1">
    <location>
        <begin position="269"/>
        <end position="300"/>
    </location>
</feature>
<gene>
    <name evidence="2" type="ORF">FCALED_LOCUS8142</name>
</gene>
<evidence type="ECO:0000256" key="1">
    <source>
        <dbReference type="SAM" id="MobiDB-lite"/>
    </source>
</evidence>
<dbReference type="EMBL" id="CAJVPQ010002311">
    <property type="protein sequence ID" value="CAG8592022.1"/>
    <property type="molecule type" value="Genomic_DNA"/>
</dbReference>
<evidence type="ECO:0000313" key="2">
    <source>
        <dbReference type="EMBL" id="CAG8592022.1"/>
    </source>
</evidence>
<comment type="caution">
    <text evidence="2">The sequence shown here is derived from an EMBL/GenBank/DDBJ whole genome shotgun (WGS) entry which is preliminary data.</text>
</comment>
<reference evidence="2" key="1">
    <citation type="submission" date="2021-06" db="EMBL/GenBank/DDBJ databases">
        <authorList>
            <person name="Kallberg Y."/>
            <person name="Tangrot J."/>
            <person name="Rosling A."/>
        </authorList>
    </citation>
    <scope>NUCLEOTIDE SEQUENCE</scope>
    <source>
        <strain evidence="2">UK204</strain>
    </source>
</reference>
<feature type="compositionally biased region" description="Low complexity" evidence="1">
    <location>
        <begin position="271"/>
        <end position="290"/>
    </location>
</feature>
<dbReference type="Proteomes" id="UP000789570">
    <property type="component" value="Unassembled WGS sequence"/>
</dbReference>
<keyword evidence="3" id="KW-1185">Reference proteome</keyword>
<dbReference type="AlphaFoldDB" id="A0A9N9C614"/>
<proteinExistence type="predicted"/>
<sequence>MTIPSKSQDKTEEQESASPSHAEDDSLDDTIPPPPPITLPNFTNFRNIYINPITLPSTIPPNKDENGESSPPQPKWDEFCIQWCKQKDLNRDKTIVPECHMLCFRRINAHLKNDLLKKQVVVKEELNHKKHQIENVAQVLYNKTENGGDKTELKVPRNFMDGYYLYYIKGLELCQKHTEGMKNDEMYRLGWTQNNPEESEIDLGEKFEQTKSETKRIIKRAFTPGYQLAKRYVESWKDGTQTSFFKRFYESVQRMDAVHIVQDNIKKAVENNGNNRGDGDGNNYNGNGKNSSDERNERDD</sequence>
<feature type="compositionally biased region" description="Basic and acidic residues" evidence="1">
    <location>
        <begin position="291"/>
        <end position="300"/>
    </location>
</feature>
<dbReference type="OrthoDB" id="5569779at2759"/>
<feature type="region of interest" description="Disordered" evidence="1">
    <location>
        <begin position="1"/>
        <end position="40"/>
    </location>
</feature>